<keyword evidence="5" id="KW-0378">Hydrolase</keyword>
<name>A0A3L7JX91_9BACI</name>
<protein>
    <submittedName>
        <fullName evidence="5">M6 family metalloprotease domain-containing protein</fullName>
    </submittedName>
</protein>
<dbReference type="OrthoDB" id="275270at2"/>
<proteinExistence type="predicted"/>
<dbReference type="PANTHER" id="PTHR41775">
    <property type="entry name" value="SECRETED PROTEIN-RELATED"/>
    <property type="match status" value="1"/>
</dbReference>
<dbReference type="InterPro" id="IPR048665">
    <property type="entry name" value="InhA-like_VEG"/>
</dbReference>
<keyword evidence="5" id="KW-0482">Metalloprotease</keyword>
<dbReference type="GO" id="GO:0006508">
    <property type="term" value="P:proteolysis"/>
    <property type="evidence" value="ECO:0007669"/>
    <property type="project" value="UniProtKB-KW"/>
</dbReference>
<evidence type="ECO:0000256" key="2">
    <source>
        <dbReference type="SAM" id="SignalP"/>
    </source>
</evidence>
<dbReference type="NCBIfam" id="TIGR03296">
    <property type="entry name" value="M6dom_TIGR03296"/>
    <property type="match status" value="1"/>
</dbReference>
<dbReference type="Pfam" id="PF05547">
    <property type="entry name" value="Peptidase_M6"/>
    <property type="match status" value="1"/>
</dbReference>
<reference evidence="5 6" key="1">
    <citation type="submission" date="2018-10" db="EMBL/GenBank/DDBJ databases">
        <title>Falsibacillus sp. genome draft.</title>
        <authorList>
            <person name="Shi S."/>
        </authorList>
    </citation>
    <scope>NUCLEOTIDE SEQUENCE [LARGE SCALE GENOMIC DNA]</scope>
    <source>
        <strain evidence="5 6">GY 10110</strain>
    </source>
</reference>
<dbReference type="Pfam" id="PF20773">
    <property type="entry name" value="InhA-like_MAM"/>
    <property type="match status" value="1"/>
</dbReference>
<dbReference type="InterPro" id="IPR012300">
    <property type="entry name" value="Pept_M6_InhA"/>
</dbReference>
<dbReference type="PIRSF" id="PIRSF007519">
    <property type="entry name" value="Protease_InhA"/>
    <property type="match status" value="1"/>
</dbReference>
<dbReference type="Pfam" id="PF20774">
    <property type="entry name" value="InhA-like_VEG"/>
    <property type="match status" value="1"/>
</dbReference>
<dbReference type="GO" id="GO:0008237">
    <property type="term" value="F:metallopeptidase activity"/>
    <property type="evidence" value="ECO:0007669"/>
    <property type="project" value="UniProtKB-KW"/>
</dbReference>
<dbReference type="InterPro" id="IPR008757">
    <property type="entry name" value="Peptidase_M6-like_domain"/>
</dbReference>
<accession>A0A3L7JX91</accession>
<feature type="signal peptide" evidence="2">
    <location>
        <begin position="1"/>
        <end position="30"/>
    </location>
</feature>
<feature type="chain" id="PRO_5017958288" evidence="2">
    <location>
        <begin position="31"/>
        <end position="791"/>
    </location>
</feature>
<sequence>MNKIFKAGLTTMVVAGTLFTGFPASPSAMAKEIDNISTSQVAQPKSSLDLAIINDEKLLAALIKRGQISATASDAAKKKALNDYIELKGKETKEKNSSDPLTAKVKSAESSKHQQFKHFIHGKHNGQMKGNKNHPDPVKESTSPGVVKKGKLLTLMVEFSDMPHNSIKPGETDNYYSDYNTQHYEDMIFGENGVKGPNGENLISQKQYYEQQSGGTYTIEGQAYGWLKVPGTAAYYGADKASGGHDNVTPGGSKQLVIDAYAAAKAAGIPLQDYDLEDPHDLDGDGNYWEPDGLVDHLQIIHSGMGQEAGGGSLGDNAIWSHRSAKFVDPDGLGNGLPGFYDYTMMPEDGATGVFAHEYGHDLGLPDEYDTIYSGAGEAVEYWSIMSAGSWAGKIPGTEPTGFSPWAKSYFQSTLGGKWTNPTVINFEDLNKKGTQLLLDQANSPLGQNNQAIQVNLPQKKTPINTPATGSYEYWGGQADEIDTNMVTDVDLTGKTSAELTFDAWYDIEEQWDFGFVQVSTDNGATWKSLGNEHTRSDVEDGGYPTIINSMPGFTGNSNGWEAEKFDLSQYAGQKIKLRLRYASDWGYTLAGFFADNIKVVADGKTIVDDGAENNASPFTLNGFKQFDGNKYVDHYYLLEWRNHQGVDAGLGHIARGSSLMSYDGGLVVWYVDDTFTDNWTGIHPGDGFLGVVDAHDDTNLVWSTGGEASSRYHVADAAFNYLPTSGLNLIYPAMTLNLASEPGVPLFNDMNDFNNLYLPDAGRNISHYGLKVLVNDQARDKSVGSIVLFR</sequence>
<comment type="caution">
    <text evidence="5">The sequence shown here is derived from an EMBL/GenBank/DDBJ whole genome shotgun (WGS) entry which is preliminary data.</text>
</comment>
<evidence type="ECO:0000313" key="6">
    <source>
        <dbReference type="Proteomes" id="UP000276770"/>
    </source>
</evidence>
<evidence type="ECO:0000256" key="1">
    <source>
        <dbReference type="SAM" id="MobiDB-lite"/>
    </source>
</evidence>
<dbReference type="RefSeq" id="WP_121681057.1">
    <property type="nucleotide sequence ID" value="NZ_RCVZ01000008.1"/>
</dbReference>
<dbReference type="AlphaFoldDB" id="A0A3L7JX91"/>
<feature type="domain" description="Peptidase M6-like" evidence="3">
    <location>
        <begin position="142"/>
        <end position="419"/>
    </location>
</feature>
<evidence type="ECO:0000259" key="3">
    <source>
        <dbReference type="Pfam" id="PF05547"/>
    </source>
</evidence>
<evidence type="ECO:0000259" key="4">
    <source>
        <dbReference type="Pfam" id="PF20774"/>
    </source>
</evidence>
<dbReference type="Gene3D" id="2.60.120.260">
    <property type="entry name" value="Galactose-binding domain-like"/>
    <property type="match status" value="1"/>
</dbReference>
<organism evidence="5 6">
    <name type="scientific">Falsibacillus albus</name>
    <dbReference type="NCBI Taxonomy" id="2478915"/>
    <lineage>
        <taxon>Bacteria</taxon>
        <taxon>Bacillati</taxon>
        <taxon>Bacillota</taxon>
        <taxon>Bacilli</taxon>
        <taxon>Bacillales</taxon>
        <taxon>Bacillaceae</taxon>
        <taxon>Falsibacillus</taxon>
    </lineage>
</organism>
<keyword evidence="2" id="KW-0732">Signal</keyword>
<dbReference type="PANTHER" id="PTHR41775:SF1">
    <property type="entry name" value="PEPTIDASE M6-LIKE DOMAIN-CONTAINING PROTEIN"/>
    <property type="match status" value="1"/>
</dbReference>
<evidence type="ECO:0000313" key="5">
    <source>
        <dbReference type="EMBL" id="RLQ94894.1"/>
    </source>
</evidence>
<feature type="region of interest" description="Disordered" evidence="1">
    <location>
        <begin position="91"/>
        <end position="144"/>
    </location>
</feature>
<feature type="domain" description="Immune inhibitor A-like metallopeptidase VEG" evidence="4">
    <location>
        <begin position="632"/>
        <end position="787"/>
    </location>
</feature>
<keyword evidence="5" id="KW-0645">Protease</keyword>
<dbReference type="EMBL" id="RCVZ01000008">
    <property type="protein sequence ID" value="RLQ94894.1"/>
    <property type="molecule type" value="Genomic_DNA"/>
</dbReference>
<gene>
    <name evidence="5" type="ORF">D9X91_13000</name>
</gene>
<keyword evidence="6" id="KW-1185">Reference proteome</keyword>
<feature type="compositionally biased region" description="Basic residues" evidence="1">
    <location>
        <begin position="114"/>
        <end position="126"/>
    </location>
</feature>
<dbReference type="SUPFAM" id="SSF55486">
    <property type="entry name" value="Metalloproteases ('zincins'), catalytic domain"/>
    <property type="match status" value="1"/>
</dbReference>
<dbReference type="Proteomes" id="UP000276770">
    <property type="component" value="Unassembled WGS sequence"/>
</dbReference>